<dbReference type="Proteomes" id="UP000321172">
    <property type="component" value="Chromosome"/>
</dbReference>
<evidence type="ECO:0000313" key="3">
    <source>
        <dbReference type="Proteomes" id="UP000321172"/>
    </source>
</evidence>
<accession>A0A5B8S0E8</accession>
<dbReference type="OrthoDB" id="287932at2"/>
<dbReference type="AlphaFoldDB" id="A0A5B8S0E8"/>
<sequence length="100" mass="11099">MPIAIVGQFRIPVENLAAARPLMIAVIQASRAEAGCIEYNYAEDLLDPGLIRVSEIWESREHLAAHFKSAHMQRWIAERADLGLSSRQVTGFAAERGEPL</sequence>
<keyword evidence="3" id="KW-1185">Reference proteome</keyword>
<evidence type="ECO:0000259" key="1">
    <source>
        <dbReference type="PROSITE" id="PS51725"/>
    </source>
</evidence>
<dbReference type="InterPro" id="IPR007138">
    <property type="entry name" value="ABM_dom"/>
</dbReference>
<evidence type="ECO:0000313" key="2">
    <source>
        <dbReference type="EMBL" id="QEA15059.1"/>
    </source>
</evidence>
<dbReference type="RefSeq" id="WP_147089040.1">
    <property type="nucleotide sequence ID" value="NZ_BAABJD010000002.1"/>
</dbReference>
<dbReference type="EMBL" id="CP042345">
    <property type="protein sequence ID" value="QEA15059.1"/>
    <property type="molecule type" value="Genomic_DNA"/>
</dbReference>
<dbReference type="Gene3D" id="3.30.70.100">
    <property type="match status" value="1"/>
</dbReference>
<protein>
    <submittedName>
        <fullName evidence="2">Antibiotic biosynthesis monooxygenase</fullName>
    </submittedName>
</protein>
<name>A0A5B8S0E8_9SPHN</name>
<dbReference type="Pfam" id="PF03992">
    <property type="entry name" value="ABM"/>
    <property type="match status" value="1"/>
</dbReference>
<keyword evidence="2" id="KW-0560">Oxidoreductase</keyword>
<dbReference type="PROSITE" id="PS51725">
    <property type="entry name" value="ABM"/>
    <property type="match status" value="1"/>
</dbReference>
<dbReference type="KEGG" id="ngf:FRF71_02300"/>
<feature type="domain" description="ABM" evidence="1">
    <location>
        <begin position="3"/>
        <end position="92"/>
    </location>
</feature>
<dbReference type="InterPro" id="IPR011008">
    <property type="entry name" value="Dimeric_a/b-barrel"/>
</dbReference>
<organism evidence="2 3">
    <name type="scientific">Novosphingobium ginsenosidimutans</name>
    <dbReference type="NCBI Taxonomy" id="1176536"/>
    <lineage>
        <taxon>Bacteria</taxon>
        <taxon>Pseudomonadati</taxon>
        <taxon>Pseudomonadota</taxon>
        <taxon>Alphaproteobacteria</taxon>
        <taxon>Sphingomonadales</taxon>
        <taxon>Sphingomonadaceae</taxon>
        <taxon>Novosphingobium</taxon>
    </lineage>
</organism>
<reference evidence="2 3" key="1">
    <citation type="journal article" date="2013" name="J. Microbiol. Biotechnol.">
        <title>Novosphingobium ginsenosidimutans sp. nov., with the ability to convert ginsenoside.</title>
        <authorList>
            <person name="Kim J.K."/>
            <person name="He D."/>
            <person name="Liu Q.M."/>
            <person name="Park H.Y."/>
            <person name="Jung M.S."/>
            <person name="Yoon M.H."/>
            <person name="Kim S.C."/>
            <person name="Im W.T."/>
        </authorList>
    </citation>
    <scope>NUCLEOTIDE SEQUENCE [LARGE SCALE GENOMIC DNA]</scope>
    <source>
        <strain evidence="2 3">FW-6</strain>
    </source>
</reference>
<dbReference type="InterPro" id="IPR050744">
    <property type="entry name" value="AI-2_Isomerase_LsrG"/>
</dbReference>
<dbReference type="PANTHER" id="PTHR33336">
    <property type="entry name" value="QUINOL MONOOXYGENASE YGIN-RELATED"/>
    <property type="match status" value="1"/>
</dbReference>
<dbReference type="SUPFAM" id="SSF54909">
    <property type="entry name" value="Dimeric alpha+beta barrel"/>
    <property type="match status" value="1"/>
</dbReference>
<proteinExistence type="predicted"/>
<keyword evidence="2" id="KW-0503">Monooxygenase</keyword>
<gene>
    <name evidence="2" type="ORF">FRF71_02300</name>
</gene>
<dbReference type="PANTHER" id="PTHR33336:SF3">
    <property type="entry name" value="ABM DOMAIN-CONTAINING PROTEIN"/>
    <property type="match status" value="1"/>
</dbReference>
<dbReference type="GO" id="GO:0004497">
    <property type="term" value="F:monooxygenase activity"/>
    <property type="evidence" value="ECO:0007669"/>
    <property type="project" value="UniProtKB-KW"/>
</dbReference>